<dbReference type="AlphaFoldDB" id="A0A0F9QD17"/>
<organism evidence="1">
    <name type="scientific">marine sediment metagenome</name>
    <dbReference type="NCBI Taxonomy" id="412755"/>
    <lineage>
        <taxon>unclassified sequences</taxon>
        <taxon>metagenomes</taxon>
        <taxon>ecological metagenomes</taxon>
    </lineage>
</organism>
<evidence type="ECO:0008006" key="2">
    <source>
        <dbReference type="Google" id="ProtNLM"/>
    </source>
</evidence>
<reference evidence="1" key="1">
    <citation type="journal article" date="2015" name="Nature">
        <title>Complex archaea that bridge the gap between prokaryotes and eukaryotes.</title>
        <authorList>
            <person name="Spang A."/>
            <person name="Saw J.H."/>
            <person name="Jorgensen S.L."/>
            <person name="Zaremba-Niedzwiedzka K."/>
            <person name="Martijn J."/>
            <person name="Lind A.E."/>
            <person name="van Eijk R."/>
            <person name="Schleper C."/>
            <person name="Guy L."/>
            <person name="Ettema T.J."/>
        </authorList>
    </citation>
    <scope>NUCLEOTIDE SEQUENCE</scope>
</reference>
<name>A0A0F9QD17_9ZZZZ</name>
<accession>A0A0F9QD17</accession>
<sequence length="196" mass="23223">MTKNIDLHTHLILKILNGLNSKPIDGKIKFQKITFLVLRNFKERFEFFDFKPHKFGPYSESLDYALEEIKNKEEARIEKDTIKITENGKKKLNELESITELSEKEKKNKELIEKAIENIKEDFINFTSNEMLAFIYKSYPDYISDSIVADKIDYEKLFLELYDKGELGISKIAELMSWEFQEAYNFIKKNTKLQIL</sequence>
<proteinExistence type="predicted"/>
<dbReference type="EMBL" id="LAZR01001619">
    <property type="protein sequence ID" value="KKN41875.1"/>
    <property type="molecule type" value="Genomic_DNA"/>
</dbReference>
<protein>
    <recommendedName>
        <fullName evidence="2">Antitoxin SocA-like Panacea domain-containing protein</fullName>
    </recommendedName>
</protein>
<evidence type="ECO:0000313" key="1">
    <source>
        <dbReference type="EMBL" id="KKN41875.1"/>
    </source>
</evidence>
<gene>
    <name evidence="1" type="ORF">LCGC14_0718980</name>
</gene>
<comment type="caution">
    <text evidence="1">The sequence shown here is derived from an EMBL/GenBank/DDBJ whole genome shotgun (WGS) entry which is preliminary data.</text>
</comment>